<accession>A0A7X2C419</accession>
<feature type="coiled-coil region" evidence="1">
    <location>
        <begin position="152"/>
        <end position="210"/>
    </location>
</feature>
<dbReference type="EMBL" id="WIWI01000031">
    <property type="protein sequence ID" value="MQT90048.1"/>
    <property type="molecule type" value="Genomic_DNA"/>
</dbReference>
<dbReference type="Proteomes" id="UP000489190">
    <property type="component" value="Unassembled WGS sequence"/>
</dbReference>
<protein>
    <recommendedName>
        <fullName evidence="4">Lipoprotein</fullName>
    </recommendedName>
</protein>
<comment type="caution">
    <text evidence="2">The sequence shown here is derived from an EMBL/GenBank/DDBJ whole genome shotgun (WGS) entry which is preliminary data.</text>
</comment>
<dbReference type="RefSeq" id="WP_153328700.1">
    <property type="nucleotide sequence ID" value="NZ_WIWI01000031.1"/>
</dbReference>
<dbReference type="PROSITE" id="PS51257">
    <property type="entry name" value="PROKAR_LIPOPROTEIN"/>
    <property type="match status" value="1"/>
</dbReference>
<reference evidence="2 3" key="1">
    <citation type="submission" date="2019-10" db="EMBL/GenBank/DDBJ databases">
        <title>Evaluation of single-gene subtyping targets for Pseudomonas.</title>
        <authorList>
            <person name="Reichler S.J."/>
            <person name="Orsi R.H."/>
            <person name="Wiedmann M."/>
            <person name="Martin N.H."/>
            <person name="Murphy S.I."/>
        </authorList>
    </citation>
    <scope>NUCLEOTIDE SEQUENCE [LARGE SCALE GENOMIC DNA]</scope>
    <source>
        <strain evidence="2 3">FSL R10-3254</strain>
    </source>
</reference>
<dbReference type="AlphaFoldDB" id="A0A7X2C419"/>
<sequence>MELTKALALSSLLIISGCGTTWDIISVETSASATSGFSREENKEKIKALIADPETDLDARVYAHYSYAALSLGYLATSNTAYRYYSREDQRNGFNLIDIDQKLFQSNGNRMEAKQSLEYVTQNLSNLKGSALISAGESQKKLVYAFYFLALIEEADGNYETAKKLLERFEQSGFTTREGMRLAEIAKSDIQNKVDRISEEKERQARVERQRALDLEAHAQQKLARKIAAETRATPSVDQEATGTPMSNEKYVAALKKQYGSRISYNSQAVFLTVSTFNIDCRTKDGRYLPLENILLARIREMNNEKMWLESIADSRDNQVRIYDYLKSQDGSVTEPQVSIEINSWGELKSHGFRTEAILNACYGSYGPIWVRK</sequence>
<proteinExistence type="predicted"/>
<evidence type="ECO:0008006" key="4">
    <source>
        <dbReference type="Google" id="ProtNLM"/>
    </source>
</evidence>
<evidence type="ECO:0000313" key="3">
    <source>
        <dbReference type="Proteomes" id="UP000489190"/>
    </source>
</evidence>
<evidence type="ECO:0000256" key="1">
    <source>
        <dbReference type="SAM" id="Coils"/>
    </source>
</evidence>
<keyword evidence="1" id="KW-0175">Coiled coil</keyword>
<gene>
    <name evidence="2" type="ORF">GHO39_13045</name>
</gene>
<organism evidence="2 3">
    <name type="scientific">Pseudomonas helleri</name>
    <dbReference type="NCBI Taxonomy" id="1608996"/>
    <lineage>
        <taxon>Bacteria</taxon>
        <taxon>Pseudomonadati</taxon>
        <taxon>Pseudomonadota</taxon>
        <taxon>Gammaproteobacteria</taxon>
        <taxon>Pseudomonadales</taxon>
        <taxon>Pseudomonadaceae</taxon>
        <taxon>Pseudomonas</taxon>
    </lineage>
</organism>
<evidence type="ECO:0000313" key="2">
    <source>
        <dbReference type="EMBL" id="MQT90048.1"/>
    </source>
</evidence>
<name>A0A7X2C419_9PSED</name>